<keyword evidence="2" id="KW-1185">Reference proteome</keyword>
<accession>A0A0P0V6V9</accession>
<sequence>LYHSRLEVEPPVNDPCDEATSDAVTRGCVGTRCSSGSPASTPLTPSRCCRASCLTVSSRRRQSTTCATTAPCPRRTGRQGSWR</sequence>
<dbReference type="AlphaFoldDB" id="A0A0P0V6V9"/>
<feature type="non-terminal residue" evidence="1">
    <location>
        <position position="1"/>
    </location>
</feature>
<gene>
    <name evidence="1" type="ordered locus">Os01g0693700</name>
    <name evidence="1" type="ORF">OSNPB_010693700</name>
</gene>
<protein>
    <submittedName>
        <fullName evidence="1">Os01g0693700 protein</fullName>
    </submittedName>
</protein>
<proteinExistence type="predicted"/>
<dbReference type="InParanoid" id="A0A0P0V6V9"/>
<dbReference type="PaxDb" id="39947-A0A0P0V6V9"/>
<reference evidence="1 2" key="3">
    <citation type="journal article" date="2013" name="Rice">
        <title>Improvement of the Oryza sativa Nipponbare reference genome using next generation sequence and optical map data.</title>
        <authorList>
            <person name="Kawahara Y."/>
            <person name="de la Bastide M."/>
            <person name="Hamilton J.P."/>
            <person name="Kanamori H."/>
            <person name="McCombie W.R."/>
            <person name="Ouyang S."/>
            <person name="Schwartz D.C."/>
            <person name="Tanaka T."/>
            <person name="Wu J."/>
            <person name="Zhou S."/>
            <person name="Childs K.L."/>
            <person name="Davidson R.M."/>
            <person name="Lin H."/>
            <person name="Quesada-Ocampo L."/>
            <person name="Vaillancourt B."/>
            <person name="Sakai H."/>
            <person name="Lee S.S."/>
            <person name="Kim J."/>
            <person name="Numa H."/>
            <person name="Itoh T."/>
            <person name="Buell C.R."/>
            <person name="Matsumoto T."/>
        </authorList>
    </citation>
    <scope>NUCLEOTIDE SEQUENCE [LARGE SCALE GENOMIC DNA]</scope>
    <source>
        <strain evidence="2">cv. Nipponbare</strain>
    </source>
</reference>
<organism evidence="1 2">
    <name type="scientific">Oryza sativa subsp. japonica</name>
    <name type="common">Rice</name>
    <dbReference type="NCBI Taxonomy" id="39947"/>
    <lineage>
        <taxon>Eukaryota</taxon>
        <taxon>Viridiplantae</taxon>
        <taxon>Streptophyta</taxon>
        <taxon>Embryophyta</taxon>
        <taxon>Tracheophyta</taxon>
        <taxon>Spermatophyta</taxon>
        <taxon>Magnoliopsida</taxon>
        <taxon>Liliopsida</taxon>
        <taxon>Poales</taxon>
        <taxon>Poaceae</taxon>
        <taxon>BOP clade</taxon>
        <taxon>Oryzoideae</taxon>
        <taxon>Oryzeae</taxon>
        <taxon>Oryzinae</taxon>
        <taxon>Oryza</taxon>
        <taxon>Oryza sativa</taxon>
    </lineage>
</organism>
<dbReference type="Proteomes" id="UP000059680">
    <property type="component" value="Chromosome 1"/>
</dbReference>
<reference evidence="1 2" key="2">
    <citation type="journal article" date="2013" name="Plant Cell Physiol.">
        <title>Rice Annotation Project Database (RAP-DB): an integrative and interactive database for rice genomics.</title>
        <authorList>
            <person name="Sakai H."/>
            <person name="Lee S.S."/>
            <person name="Tanaka T."/>
            <person name="Numa H."/>
            <person name="Kim J."/>
            <person name="Kawahara Y."/>
            <person name="Wakimoto H."/>
            <person name="Yang C.C."/>
            <person name="Iwamoto M."/>
            <person name="Abe T."/>
            <person name="Yamada Y."/>
            <person name="Muto A."/>
            <person name="Inokuchi H."/>
            <person name="Ikemura T."/>
            <person name="Matsumoto T."/>
            <person name="Sasaki T."/>
            <person name="Itoh T."/>
        </authorList>
    </citation>
    <scope>NUCLEOTIDE SEQUENCE [LARGE SCALE GENOMIC DNA]</scope>
    <source>
        <strain evidence="2">cv. Nipponbare</strain>
    </source>
</reference>
<evidence type="ECO:0000313" key="1">
    <source>
        <dbReference type="EMBL" id="BAS73829.1"/>
    </source>
</evidence>
<name>A0A0P0V6V9_ORYSJ</name>
<reference evidence="2" key="1">
    <citation type="journal article" date="2005" name="Nature">
        <title>The map-based sequence of the rice genome.</title>
        <authorList>
            <consortium name="International rice genome sequencing project (IRGSP)"/>
            <person name="Matsumoto T."/>
            <person name="Wu J."/>
            <person name="Kanamori H."/>
            <person name="Katayose Y."/>
            <person name="Fujisawa M."/>
            <person name="Namiki N."/>
            <person name="Mizuno H."/>
            <person name="Yamamoto K."/>
            <person name="Antonio B.A."/>
            <person name="Baba T."/>
            <person name="Sakata K."/>
            <person name="Nagamura Y."/>
            <person name="Aoki H."/>
            <person name="Arikawa K."/>
            <person name="Arita K."/>
            <person name="Bito T."/>
            <person name="Chiden Y."/>
            <person name="Fujitsuka N."/>
            <person name="Fukunaka R."/>
            <person name="Hamada M."/>
            <person name="Harada C."/>
            <person name="Hayashi A."/>
            <person name="Hijishita S."/>
            <person name="Honda M."/>
            <person name="Hosokawa S."/>
            <person name="Ichikawa Y."/>
            <person name="Idonuma A."/>
            <person name="Iijima M."/>
            <person name="Ikeda M."/>
            <person name="Ikeno M."/>
            <person name="Ito K."/>
            <person name="Ito S."/>
            <person name="Ito T."/>
            <person name="Ito Y."/>
            <person name="Ito Y."/>
            <person name="Iwabuchi A."/>
            <person name="Kamiya K."/>
            <person name="Karasawa W."/>
            <person name="Kurita K."/>
            <person name="Katagiri S."/>
            <person name="Kikuta A."/>
            <person name="Kobayashi H."/>
            <person name="Kobayashi N."/>
            <person name="Machita K."/>
            <person name="Maehara T."/>
            <person name="Masukawa M."/>
            <person name="Mizubayashi T."/>
            <person name="Mukai Y."/>
            <person name="Nagasaki H."/>
            <person name="Nagata Y."/>
            <person name="Naito S."/>
            <person name="Nakashima M."/>
            <person name="Nakama Y."/>
            <person name="Nakamichi Y."/>
            <person name="Nakamura M."/>
            <person name="Meguro A."/>
            <person name="Negishi M."/>
            <person name="Ohta I."/>
            <person name="Ohta T."/>
            <person name="Okamoto M."/>
            <person name="Ono N."/>
            <person name="Saji S."/>
            <person name="Sakaguchi M."/>
            <person name="Sakai K."/>
            <person name="Shibata M."/>
            <person name="Shimokawa T."/>
            <person name="Song J."/>
            <person name="Takazaki Y."/>
            <person name="Terasawa K."/>
            <person name="Tsugane M."/>
            <person name="Tsuji K."/>
            <person name="Ueda S."/>
            <person name="Waki K."/>
            <person name="Yamagata H."/>
            <person name="Yamamoto M."/>
            <person name="Yamamoto S."/>
            <person name="Yamane H."/>
            <person name="Yoshiki S."/>
            <person name="Yoshihara R."/>
            <person name="Yukawa K."/>
            <person name="Zhong H."/>
            <person name="Yano M."/>
            <person name="Yuan Q."/>
            <person name="Ouyang S."/>
            <person name="Liu J."/>
            <person name="Jones K.M."/>
            <person name="Gansberger K."/>
            <person name="Moffat K."/>
            <person name="Hill J."/>
            <person name="Bera J."/>
            <person name="Fadrosh D."/>
            <person name="Jin S."/>
            <person name="Johri S."/>
            <person name="Kim M."/>
            <person name="Overton L."/>
            <person name="Reardon M."/>
            <person name="Tsitrin T."/>
            <person name="Vuong H."/>
            <person name="Weaver B."/>
            <person name="Ciecko A."/>
            <person name="Tallon L."/>
            <person name="Jackson J."/>
            <person name="Pai G."/>
            <person name="Aken S.V."/>
            <person name="Utterback T."/>
            <person name="Reidmuller S."/>
            <person name="Feldblyum T."/>
            <person name="Hsiao J."/>
            <person name="Zismann V."/>
            <person name="Iobst S."/>
            <person name="de Vazeille A.R."/>
            <person name="Buell C.R."/>
            <person name="Ying K."/>
            <person name="Li Y."/>
            <person name="Lu T."/>
            <person name="Huang Y."/>
            <person name="Zhao Q."/>
            <person name="Feng Q."/>
            <person name="Zhang L."/>
            <person name="Zhu J."/>
            <person name="Weng Q."/>
            <person name="Mu J."/>
            <person name="Lu Y."/>
            <person name="Fan D."/>
            <person name="Liu Y."/>
            <person name="Guan J."/>
            <person name="Zhang Y."/>
            <person name="Yu S."/>
            <person name="Liu X."/>
            <person name="Zhang Y."/>
            <person name="Hong G."/>
            <person name="Han B."/>
            <person name="Choisne N."/>
            <person name="Demange N."/>
            <person name="Orjeda G."/>
            <person name="Samain S."/>
            <person name="Cattolico L."/>
            <person name="Pelletier E."/>
            <person name="Couloux A."/>
            <person name="Segurens B."/>
            <person name="Wincker P."/>
            <person name="D'Hont A."/>
            <person name="Scarpelli C."/>
            <person name="Weissenbach J."/>
            <person name="Salanoubat M."/>
            <person name="Quetier F."/>
            <person name="Yu Y."/>
            <person name="Kim H.R."/>
            <person name="Rambo T."/>
            <person name="Currie J."/>
            <person name="Collura K."/>
            <person name="Luo M."/>
            <person name="Yang T."/>
            <person name="Ammiraju J.S.S."/>
            <person name="Engler F."/>
            <person name="Soderlund C."/>
            <person name="Wing R.A."/>
            <person name="Palmer L.E."/>
            <person name="de la Bastide M."/>
            <person name="Spiegel L."/>
            <person name="Nascimento L."/>
            <person name="Zutavern T."/>
            <person name="O'Shaughnessy A."/>
            <person name="Dike S."/>
            <person name="Dedhia N."/>
            <person name="Preston R."/>
            <person name="Balija V."/>
            <person name="McCombie W.R."/>
            <person name="Chow T."/>
            <person name="Chen H."/>
            <person name="Chung M."/>
            <person name="Chen C."/>
            <person name="Shaw J."/>
            <person name="Wu H."/>
            <person name="Hsiao K."/>
            <person name="Chao Y."/>
            <person name="Chu M."/>
            <person name="Cheng C."/>
            <person name="Hour A."/>
            <person name="Lee P."/>
            <person name="Lin S."/>
            <person name="Lin Y."/>
            <person name="Liou J."/>
            <person name="Liu S."/>
            <person name="Hsing Y."/>
            <person name="Raghuvanshi S."/>
            <person name="Mohanty A."/>
            <person name="Bharti A.K."/>
            <person name="Gaur A."/>
            <person name="Gupta V."/>
            <person name="Kumar D."/>
            <person name="Ravi V."/>
            <person name="Vij S."/>
            <person name="Kapur A."/>
            <person name="Khurana P."/>
            <person name="Khurana P."/>
            <person name="Khurana J.P."/>
            <person name="Tyagi A.K."/>
            <person name="Gaikwad K."/>
            <person name="Singh A."/>
            <person name="Dalal V."/>
            <person name="Srivastava S."/>
            <person name="Dixit A."/>
            <person name="Pal A.K."/>
            <person name="Ghazi I.A."/>
            <person name="Yadav M."/>
            <person name="Pandit A."/>
            <person name="Bhargava A."/>
            <person name="Sureshbabu K."/>
            <person name="Batra K."/>
            <person name="Sharma T.R."/>
            <person name="Mohapatra T."/>
            <person name="Singh N.K."/>
            <person name="Messing J."/>
            <person name="Nelson A.B."/>
            <person name="Fuks G."/>
            <person name="Kavchok S."/>
            <person name="Keizer G."/>
            <person name="Linton E."/>
            <person name="Llaca V."/>
            <person name="Song R."/>
            <person name="Tanyolac B."/>
            <person name="Young S."/>
            <person name="Ho-Il K."/>
            <person name="Hahn J.H."/>
            <person name="Sangsakoo G."/>
            <person name="Vanavichit A."/>
            <person name="de Mattos Luiz.A.T."/>
            <person name="Zimmer P.D."/>
            <person name="Malone G."/>
            <person name="Dellagostin O."/>
            <person name="de Oliveira A.C."/>
            <person name="Bevan M."/>
            <person name="Bancroft I."/>
            <person name="Minx P."/>
            <person name="Cordum H."/>
            <person name="Wilson R."/>
            <person name="Cheng Z."/>
            <person name="Jin W."/>
            <person name="Jiang J."/>
            <person name="Leong S.A."/>
            <person name="Iwama H."/>
            <person name="Gojobori T."/>
            <person name="Itoh T."/>
            <person name="Niimura Y."/>
            <person name="Fujii Y."/>
            <person name="Habara T."/>
            <person name="Sakai H."/>
            <person name="Sato Y."/>
            <person name="Wilson G."/>
            <person name="Kumar K."/>
            <person name="McCouch S."/>
            <person name="Juretic N."/>
            <person name="Hoen D."/>
            <person name="Wright S."/>
            <person name="Bruskiewich R."/>
            <person name="Bureau T."/>
            <person name="Miyao A."/>
            <person name="Hirochika H."/>
            <person name="Nishikawa T."/>
            <person name="Kadowaki K."/>
            <person name="Sugiura M."/>
            <person name="Burr B."/>
            <person name="Sasaki T."/>
        </authorList>
    </citation>
    <scope>NUCLEOTIDE SEQUENCE [LARGE SCALE GENOMIC DNA]</scope>
    <source>
        <strain evidence="2">cv. Nipponbare</strain>
    </source>
</reference>
<evidence type="ECO:0000313" key="2">
    <source>
        <dbReference type="Proteomes" id="UP000059680"/>
    </source>
</evidence>
<dbReference type="EMBL" id="AP014957">
    <property type="protein sequence ID" value="BAS73829.1"/>
    <property type="molecule type" value="Genomic_DNA"/>
</dbReference>